<comment type="caution">
    <text evidence="2">The sequence shown here is derived from an EMBL/GenBank/DDBJ whole genome shotgun (WGS) entry which is preliminary data.</text>
</comment>
<keyword evidence="3" id="KW-1185">Reference proteome</keyword>
<evidence type="ECO:0000313" key="3">
    <source>
        <dbReference type="Proteomes" id="UP001168528"/>
    </source>
</evidence>
<protein>
    <submittedName>
        <fullName evidence="2">Amidohydrolase</fullName>
        <ecNumber evidence="2">3.5.-.-</ecNumber>
    </submittedName>
</protein>
<dbReference type="InterPro" id="IPR011059">
    <property type="entry name" value="Metal-dep_hydrolase_composite"/>
</dbReference>
<dbReference type="PANTHER" id="PTHR22642:SF21">
    <property type="entry name" value="PERIPLASMIC PROTEIN"/>
    <property type="match status" value="1"/>
</dbReference>
<sequence length="632" mass="71127">MKKLINPSSIVMFNLIYRKESFLHRKTSISLYFKNILLYMSLILAACQPQQTKDKERDIKAHLIIRNAKVITLDEQNPMAEAVAIKEGKVVAVGTNEEIEKYASSSTKLIDGEGKTLIPGLNDSHSHVIRGGRFYNTELRWDGVKSLKQGLQMIREQADRTPEGQWVKVVGGWSERQFEEKRMPTIKEIREVAPHRPVLVLYLYGEALMNEAALKAAGIDKNTPNPPGSIIERDESGTPTGRLIAAPNAFILYSTIAKAPMLSFEEQLNSTKQYVRELNRFGITSVVDPGGGFQNFPDDYATTDTLSQRGELNLRIPFYLFAQKAGSEYNDYLRWVELAKEKNSMDEEIHHHYFLEGGGENLVMAAADFENFRQERPVLKDSMESELKKVVSLLVENRWPFRLHATYDESISRFLDVFEEIDKQTPFNGLRWYFDHAETISEKNLQRVKALGGGIAIQNRMSYQGESFVARYGKEAATSAPPVKKILQMGIPLTLGTDATRVSSYNPWMALYWLISGRTAGDMQLYSLENRLDRLEALRLMTLGSASLTGEEGIKGRIKPGYYADMALLSHDFMTVEEAKIPSIESLLTVMDGKIVYGVGRYETLAPAALPVIPTWSPAAYYNGYGGAKKGL</sequence>
<dbReference type="Pfam" id="PF07969">
    <property type="entry name" value="Amidohydro_3"/>
    <property type="match status" value="1"/>
</dbReference>
<dbReference type="InterPro" id="IPR013108">
    <property type="entry name" value="Amidohydro_3"/>
</dbReference>
<dbReference type="SUPFAM" id="SSF51556">
    <property type="entry name" value="Metallo-dependent hydrolases"/>
    <property type="match status" value="1"/>
</dbReference>
<accession>A0ABT8RCX4</accession>
<dbReference type="SUPFAM" id="SSF51338">
    <property type="entry name" value="Composite domain of metallo-dependent hydrolases"/>
    <property type="match status" value="1"/>
</dbReference>
<dbReference type="InterPro" id="IPR033932">
    <property type="entry name" value="YtcJ-like"/>
</dbReference>
<dbReference type="PANTHER" id="PTHR22642">
    <property type="entry name" value="IMIDAZOLONEPROPIONASE"/>
    <property type="match status" value="1"/>
</dbReference>
<organism evidence="2 3">
    <name type="scientific">Rhodocytophaga aerolata</name>
    <dbReference type="NCBI Taxonomy" id="455078"/>
    <lineage>
        <taxon>Bacteria</taxon>
        <taxon>Pseudomonadati</taxon>
        <taxon>Bacteroidota</taxon>
        <taxon>Cytophagia</taxon>
        <taxon>Cytophagales</taxon>
        <taxon>Rhodocytophagaceae</taxon>
        <taxon>Rhodocytophaga</taxon>
    </lineage>
</organism>
<dbReference type="Proteomes" id="UP001168528">
    <property type="component" value="Unassembled WGS sequence"/>
</dbReference>
<dbReference type="GO" id="GO:0016787">
    <property type="term" value="F:hydrolase activity"/>
    <property type="evidence" value="ECO:0007669"/>
    <property type="project" value="UniProtKB-KW"/>
</dbReference>
<gene>
    <name evidence="2" type="ORF">Q0590_27000</name>
</gene>
<dbReference type="EMBL" id="JAUKPO010000023">
    <property type="protein sequence ID" value="MDO1449957.1"/>
    <property type="molecule type" value="Genomic_DNA"/>
</dbReference>
<dbReference type="Gene3D" id="3.20.20.140">
    <property type="entry name" value="Metal-dependent hydrolases"/>
    <property type="match status" value="1"/>
</dbReference>
<proteinExistence type="predicted"/>
<feature type="domain" description="Amidohydrolase 3" evidence="1">
    <location>
        <begin position="109"/>
        <end position="597"/>
    </location>
</feature>
<dbReference type="InterPro" id="IPR032466">
    <property type="entry name" value="Metal_Hydrolase"/>
</dbReference>
<evidence type="ECO:0000259" key="1">
    <source>
        <dbReference type="Pfam" id="PF07969"/>
    </source>
</evidence>
<reference evidence="2" key="1">
    <citation type="submission" date="2023-07" db="EMBL/GenBank/DDBJ databases">
        <title>The genome sequence of Rhodocytophaga aerolata KACC 12507.</title>
        <authorList>
            <person name="Zhang X."/>
        </authorList>
    </citation>
    <scope>NUCLEOTIDE SEQUENCE</scope>
    <source>
        <strain evidence="2">KACC 12507</strain>
    </source>
</reference>
<keyword evidence="2" id="KW-0378">Hydrolase</keyword>
<dbReference type="EC" id="3.5.-.-" evidence="2"/>
<dbReference type="Gene3D" id="3.10.310.70">
    <property type="match status" value="1"/>
</dbReference>
<dbReference type="Gene3D" id="2.30.40.10">
    <property type="entry name" value="Urease, subunit C, domain 1"/>
    <property type="match status" value="1"/>
</dbReference>
<dbReference type="CDD" id="cd01300">
    <property type="entry name" value="YtcJ_like"/>
    <property type="match status" value="1"/>
</dbReference>
<name>A0ABT8RCX4_9BACT</name>
<dbReference type="RefSeq" id="WP_302040757.1">
    <property type="nucleotide sequence ID" value="NZ_JAUKPO010000023.1"/>
</dbReference>
<evidence type="ECO:0000313" key="2">
    <source>
        <dbReference type="EMBL" id="MDO1449957.1"/>
    </source>
</evidence>